<dbReference type="OrthoDB" id="4540492at2759"/>
<feature type="transmembrane region" description="Helical" evidence="5">
    <location>
        <begin position="264"/>
        <end position="287"/>
    </location>
</feature>
<feature type="transmembrane region" description="Helical" evidence="5">
    <location>
        <begin position="182"/>
        <end position="202"/>
    </location>
</feature>
<keyword evidence="3 5" id="KW-1133">Transmembrane helix</keyword>
<dbReference type="EMBL" id="LIAE01006546">
    <property type="protein sequence ID" value="PAV87834.1"/>
    <property type="molecule type" value="Genomic_DNA"/>
</dbReference>
<dbReference type="GO" id="GO:0016020">
    <property type="term" value="C:membrane"/>
    <property type="evidence" value="ECO:0007669"/>
    <property type="project" value="UniProtKB-SubCell"/>
</dbReference>
<organism evidence="7 8">
    <name type="scientific">Diploscapter pachys</name>
    <dbReference type="NCBI Taxonomy" id="2018661"/>
    <lineage>
        <taxon>Eukaryota</taxon>
        <taxon>Metazoa</taxon>
        <taxon>Ecdysozoa</taxon>
        <taxon>Nematoda</taxon>
        <taxon>Chromadorea</taxon>
        <taxon>Rhabditida</taxon>
        <taxon>Rhabditina</taxon>
        <taxon>Rhabditomorpha</taxon>
        <taxon>Rhabditoidea</taxon>
        <taxon>Rhabditidae</taxon>
        <taxon>Diploscapter</taxon>
    </lineage>
</organism>
<gene>
    <name evidence="7" type="ORF">WR25_06071</name>
</gene>
<evidence type="ECO:0000256" key="4">
    <source>
        <dbReference type="ARBA" id="ARBA00023136"/>
    </source>
</evidence>
<evidence type="ECO:0000259" key="6">
    <source>
        <dbReference type="PROSITE" id="PS50850"/>
    </source>
</evidence>
<comment type="caution">
    <text evidence="7">The sequence shown here is derived from an EMBL/GenBank/DDBJ whole genome shotgun (WGS) entry which is preliminary data.</text>
</comment>
<dbReference type="InterPro" id="IPR005829">
    <property type="entry name" value="Sugar_transporter_CS"/>
</dbReference>
<dbReference type="InterPro" id="IPR045263">
    <property type="entry name" value="GLUT"/>
</dbReference>
<protein>
    <recommendedName>
        <fullName evidence="6">Major facilitator superfamily (MFS) profile domain-containing protein</fullName>
    </recommendedName>
</protein>
<keyword evidence="2 5" id="KW-0812">Transmembrane</keyword>
<evidence type="ECO:0000256" key="2">
    <source>
        <dbReference type="ARBA" id="ARBA00022692"/>
    </source>
</evidence>
<evidence type="ECO:0000313" key="8">
    <source>
        <dbReference type="Proteomes" id="UP000218231"/>
    </source>
</evidence>
<dbReference type="PROSITE" id="PS00216">
    <property type="entry name" value="SUGAR_TRANSPORT_1"/>
    <property type="match status" value="1"/>
</dbReference>
<evidence type="ECO:0000313" key="7">
    <source>
        <dbReference type="EMBL" id="PAV87834.1"/>
    </source>
</evidence>
<feature type="transmembrane region" description="Helical" evidence="5">
    <location>
        <begin position="329"/>
        <end position="352"/>
    </location>
</feature>
<feature type="transmembrane region" description="Helical" evidence="5">
    <location>
        <begin position="92"/>
        <end position="111"/>
    </location>
</feature>
<dbReference type="Pfam" id="PF00083">
    <property type="entry name" value="Sugar_tr"/>
    <property type="match status" value="1"/>
</dbReference>
<dbReference type="PROSITE" id="PS50850">
    <property type="entry name" value="MFS"/>
    <property type="match status" value="1"/>
</dbReference>
<dbReference type="Proteomes" id="UP000218231">
    <property type="component" value="Unassembled WGS sequence"/>
</dbReference>
<dbReference type="InterPro" id="IPR005828">
    <property type="entry name" value="MFS_sugar_transport-like"/>
</dbReference>
<proteinExistence type="predicted"/>
<dbReference type="Gene3D" id="1.20.1250.20">
    <property type="entry name" value="MFS general substrate transporter like domains"/>
    <property type="match status" value="1"/>
</dbReference>
<dbReference type="PANTHER" id="PTHR23503:SF96">
    <property type="entry name" value="MAJOR FACILITATOR SUPERFAMILY (MFS) PROFILE DOMAIN-CONTAINING PROTEIN"/>
    <property type="match status" value="1"/>
</dbReference>
<keyword evidence="4 5" id="KW-0472">Membrane</keyword>
<sequence>MPLPACKLFAVSILLSIGGAFQFGYQLLITNPAQSAFEHFTNTSKDAGPLDKNTVKDYWGIVVALFFLGTAIGSLLIHFLSHKLGRHRAIQFSLILQAIGCILSIVSYYISSLYVYAFGRTLLGFALSVTLGISSMYISEISPSHCRGIVSLSSGLLLQVGILFGSIVAMPQLLGTTTSWPHLYSIELVMCLFTVIALCFFADSPITLVSRGHRDKAIEAIQGYHGISKTEAEQVVGQLIRQHEASFSVQKVQPMKDPHNKKGAFLGIFVMFIMIMSGIAIINAYAFEIFIQTGMSPLTASYANMAVCAMSVIGILVSGLFIERFGRRSLLLITFTLLAAINIAIYFTMYFFDKDRMLWVGICLIVSICAFNLVFAIGPGPISLFLTAELVDDNARGTASSYAYFVMGLVRTILLATYPKWSSLVGSAAAYISLFLIPLVLGVIILFFNLPETKGRSFEEVKKAYGKLPGKKSKAAEEELAELSAER</sequence>
<evidence type="ECO:0000256" key="5">
    <source>
        <dbReference type="SAM" id="Phobius"/>
    </source>
</evidence>
<reference evidence="7 8" key="1">
    <citation type="journal article" date="2017" name="Curr. Biol.">
        <title>Genome architecture and evolution of a unichromosomal asexual nematode.</title>
        <authorList>
            <person name="Fradin H."/>
            <person name="Zegar C."/>
            <person name="Gutwein M."/>
            <person name="Lucas J."/>
            <person name="Kovtun M."/>
            <person name="Corcoran D."/>
            <person name="Baugh L.R."/>
            <person name="Kiontke K."/>
            <person name="Gunsalus K."/>
            <person name="Fitch D.H."/>
            <person name="Piano F."/>
        </authorList>
    </citation>
    <scope>NUCLEOTIDE SEQUENCE [LARGE SCALE GENOMIC DNA]</scope>
    <source>
        <strain evidence="7">PF1309</strain>
    </source>
</reference>
<dbReference type="STRING" id="2018661.A0A2A2LNN0"/>
<dbReference type="SUPFAM" id="SSF103473">
    <property type="entry name" value="MFS general substrate transporter"/>
    <property type="match status" value="1"/>
</dbReference>
<dbReference type="AlphaFoldDB" id="A0A2A2LNN0"/>
<evidence type="ECO:0000256" key="3">
    <source>
        <dbReference type="ARBA" id="ARBA00022989"/>
    </source>
</evidence>
<feature type="transmembrane region" description="Helical" evidence="5">
    <location>
        <begin position="59"/>
        <end position="80"/>
    </location>
</feature>
<evidence type="ECO:0000256" key="1">
    <source>
        <dbReference type="ARBA" id="ARBA00004141"/>
    </source>
</evidence>
<name>A0A2A2LNN0_9BILA</name>
<dbReference type="PANTHER" id="PTHR23503">
    <property type="entry name" value="SOLUTE CARRIER FAMILY 2"/>
    <property type="match status" value="1"/>
</dbReference>
<feature type="transmembrane region" description="Helical" evidence="5">
    <location>
        <begin position="424"/>
        <end position="448"/>
    </location>
</feature>
<feature type="transmembrane region" description="Helical" evidence="5">
    <location>
        <begin position="399"/>
        <end position="418"/>
    </location>
</feature>
<dbReference type="InterPro" id="IPR036259">
    <property type="entry name" value="MFS_trans_sf"/>
</dbReference>
<feature type="transmembrane region" description="Helical" evidence="5">
    <location>
        <begin position="299"/>
        <end position="322"/>
    </location>
</feature>
<dbReference type="GO" id="GO:0015149">
    <property type="term" value="F:hexose transmembrane transporter activity"/>
    <property type="evidence" value="ECO:0007669"/>
    <property type="project" value="TreeGrafter"/>
</dbReference>
<feature type="transmembrane region" description="Helical" evidence="5">
    <location>
        <begin position="117"/>
        <end position="137"/>
    </location>
</feature>
<keyword evidence="8" id="KW-1185">Reference proteome</keyword>
<feature type="transmembrane region" description="Helical" evidence="5">
    <location>
        <begin position="358"/>
        <end position="378"/>
    </location>
</feature>
<feature type="domain" description="Major facilitator superfamily (MFS) profile" evidence="6">
    <location>
        <begin position="12"/>
        <end position="454"/>
    </location>
</feature>
<accession>A0A2A2LNN0</accession>
<feature type="transmembrane region" description="Helical" evidence="5">
    <location>
        <begin position="149"/>
        <end position="170"/>
    </location>
</feature>
<dbReference type="InterPro" id="IPR020846">
    <property type="entry name" value="MFS_dom"/>
</dbReference>
<comment type="subcellular location">
    <subcellularLocation>
        <location evidence="1">Membrane</location>
        <topology evidence="1">Multi-pass membrane protein</topology>
    </subcellularLocation>
</comment>